<feature type="domain" description="Small ribosomal subunit protein uS3 C-terminal" evidence="4">
    <location>
        <begin position="3"/>
        <end position="66"/>
    </location>
</feature>
<dbReference type="PANTHER" id="PTHR11760">
    <property type="entry name" value="30S/40S RIBOSOMAL PROTEIN S3"/>
    <property type="match status" value="1"/>
</dbReference>
<proteinExistence type="inferred from homology"/>
<evidence type="ECO:0000256" key="1">
    <source>
        <dbReference type="ARBA" id="ARBA00010761"/>
    </source>
</evidence>
<evidence type="ECO:0000313" key="6">
    <source>
        <dbReference type="Proteomes" id="UP000032141"/>
    </source>
</evidence>
<keyword evidence="6" id="KW-1185">Reference proteome</keyword>
<reference evidence="5" key="2">
    <citation type="submission" date="2015-06" db="UniProtKB">
        <authorList>
            <consortium name="EnsemblPlants"/>
        </authorList>
    </citation>
    <scope>IDENTIFICATION</scope>
</reference>
<dbReference type="GO" id="GO:0003735">
    <property type="term" value="F:structural constituent of ribosome"/>
    <property type="evidence" value="ECO:0007669"/>
    <property type="project" value="InterPro"/>
</dbReference>
<keyword evidence="3" id="KW-0687">Ribonucleoprotein</keyword>
<dbReference type="OMA" id="QQSIDTH"/>
<dbReference type="InterPro" id="IPR036419">
    <property type="entry name" value="Ribosomal_S3_C_sf"/>
</dbReference>
<evidence type="ECO:0000313" key="5">
    <source>
        <dbReference type="EnsemblPlants" id="Bo00767s060.1"/>
    </source>
</evidence>
<dbReference type="AlphaFoldDB" id="A0A0D2ZR10"/>
<dbReference type="Pfam" id="PF00189">
    <property type="entry name" value="Ribosomal_S3_C"/>
    <property type="match status" value="1"/>
</dbReference>
<dbReference type="EnsemblPlants" id="Bo00767s060.1">
    <property type="protein sequence ID" value="Bo00767s060.1"/>
    <property type="gene ID" value="Bo00767s060"/>
</dbReference>
<dbReference type="Gramene" id="Bo00767s060.1">
    <property type="protein sequence ID" value="Bo00767s060.1"/>
    <property type="gene ID" value="Bo00767s060"/>
</dbReference>
<evidence type="ECO:0000256" key="3">
    <source>
        <dbReference type="ARBA" id="ARBA00023274"/>
    </source>
</evidence>
<dbReference type="GO" id="GO:0022627">
    <property type="term" value="C:cytosolic small ribosomal subunit"/>
    <property type="evidence" value="ECO:0007669"/>
    <property type="project" value="TreeGrafter"/>
</dbReference>
<dbReference type="PANTHER" id="PTHR11760:SF69">
    <property type="entry name" value="SMALL RIBOSOMAL SUBUNIT PROTEIN US3X-RELATED"/>
    <property type="match status" value="1"/>
</dbReference>
<evidence type="ECO:0000259" key="4">
    <source>
        <dbReference type="Pfam" id="PF00189"/>
    </source>
</evidence>
<protein>
    <recommendedName>
        <fullName evidence="4">Small ribosomal subunit protein uS3 C-terminal domain-containing protein</fullName>
    </recommendedName>
</protein>
<dbReference type="eggNOG" id="KOG3181">
    <property type="taxonomic scope" value="Eukaryota"/>
</dbReference>
<dbReference type="Proteomes" id="UP000032141">
    <property type="component" value="Unassembled WGS sequence"/>
</dbReference>
<dbReference type="HOGENOM" id="CLU_1920014_0_0_1"/>
<sequence length="132" mass="14958">MRFVKESGSNKGCNVIVSGKLRAQGFKSMKFKDGYIVPSGQPTKDYIDSTVKHVLLIHGLLGIKVKAMLDWDPKARPEVDHRPRLSIDGRRQQSIDTHFVVSIDGETQKPDWVLADLKPKSHKNYQITPDEF</sequence>
<dbReference type="GO" id="GO:0005634">
    <property type="term" value="C:nucleus"/>
    <property type="evidence" value="ECO:0007669"/>
    <property type="project" value="TreeGrafter"/>
</dbReference>
<dbReference type="InterPro" id="IPR001351">
    <property type="entry name" value="Ribosomal_uS3_C"/>
</dbReference>
<dbReference type="Gene3D" id="3.30.1140.32">
    <property type="entry name" value="Ribosomal protein S3, C-terminal domain"/>
    <property type="match status" value="1"/>
</dbReference>
<name>A0A0D2ZR10_BRAOL</name>
<keyword evidence="2" id="KW-0689">Ribosomal protein</keyword>
<dbReference type="SUPFAM" id="SSF54821">
    <property type="entry name" value="Ribosomal protein S3 C-terminal domain"/>
    <property type="match status" value="1"/>
</dbReference>
<evidence type="ECO:0000256" key="2">
    <source>
        <dbReference type="ARBA" id="ARBA00022980"/>
    </source>
</evidence>
<dbReference type="InterPro" id="IPR057258">
    <property type="entry name" value="Ribosomal_uS3"/>
</dbReference>
<reference evidence="5" key="1">
    <citation type="journal article" date="2014" name="Genome Biol.">
        <title>Transcriptome and methylome profiling reveals relics of genome dominance in the mesopolyploid Brassica oleracea.</title>
        <authorList>
            <person name="Parkin I.A."/>
            <person name="Koh C."/>
            <person name="Tang H."/>
            <person name="Robinson S.J."/>
            <person name="Kagale S."/>
            <person name="Clarke W.E."/>
            <person name="Town C.D."/>
            <person name="Nixon J."/>
            <person name="Krishnakumar V."/>
            <person name="Bidwell S.L."/>
            <person name="Denoeud F."/>
            <person name="Belcram H."/>
            <person name="Links M.G."/>
            <person name="Just J."/>
            <person name="Clarke C."/>
            <person name="Bender T."/>
            <person name="Huebert T."/>
            <person name="Mason A.S."/>
            <person name="Pires J.C."/>
            <person name="Barker G."/>
            <person name="Moore J."/>
            <person name="Walley P.G."/>
            <person name="Manoli S."/>
            <person name="Batley J."/>
            <person name="Edwards D."/>
            <person name="Nelson M.N."/>
            <person name="Wang X."/>
            <person name="Paterson A.H."/>
            <person name="King G."/>
            <person name="Bancroft I."/>
            <person name="Chalhoub B."/>
            <person name="Sharpe A.G."/>
        </authorList>
    </citation>
    <scope>NUCLEOTIDE SEQUENCE [LARGE SCALE GENOMIC DNA]</scope>
    <source>
        <strain evidence="5">cv. TO1000</strain>
    </source>
</reference>
<comment type="similarity">
    <text evidence="1">Belongs to the universal ribosomal protein uS3 family.</text>
</comment>
<organism evidence="5 6">
    <name type="scientific">Brassica oleracea var. oleracea</name>
    <dbReference type="NCBI Taxonomy" id="109376"/>
    <lineage>
        <taxon>Eukaryota</taxon>
        <taxon>Viridiplantae</taxon>
        <taxon>Streptophyta</taxon>
        <taxon>Embryophyta</taxon>
        <taxon>Tracheophyta</taxon>
        <taxon>Spermatophyta</taxon>
        <taxon>Magnoliopsida</taxon>
        <taxon>eudicotyledons</taxon>
        <taxon>Gunneridae</taxon>
        <taxon>Pentapetalae</taxon>
        <taxon>rosids</taxon>
        <taxon>malvids</taxon>
        <taxon>Brassicales</taxon>
        <taxon>Brassicaceae</taxon>
        <taxon>Brassiceae</taxon>
        <taxon>Brassica</taxon>
    </lineage>
</organism>
<dbReference type="GO" id="GO:0006412">
    <property type="term" value="P:translation"/>
    <property type="evidence" value="ECO:0007669"/>
    <property type="project" value="InterPro"/>
</dbReference>
<dbReference type="STRING" id="109376.A0A0D2ZR10"/>
<accession>A0A0D2ZR10</accession>